<dbReference type="OrthoDB" id="185336at2157"/>
<keyword evidence="3" id="KW-0378">Hydrolase</keyword>
<dbReference type="InterPro" id="IPR052906">
    <property type="entry name" value="Type_IV_Methyl-Rstrct_Enzyme"/>
</dbReference>
<organism evidence="3 4">
    <name type="scientific">Natrarchaeobius chitinivorans</name>
    <dbReference type="NCBI Taxonomy" id="1679083"/>
    <lineage>
        <taxon>Archaea</taxon>
        <taxon>Methanobacteriati</taxon>
        <taxon>Methanobacteriota</taxon>
        <taxon>Stenosarchaea group</taxon>
        <taxon>Halobacteria</taxon>
        <taxon>Halobacteriales</taxon>
        <taxon>Natrialbaceae</taxon>
        <taxon>Natrarchaeobius</taxon>
    </lineage>
</organism>
<dbReference type="Proteomes" id="UP000281431">
    <property type="component" value="Unassembled WGS sequence"/>
</dbReference>
<name>A0A3N6MHB5_NATCH</name>
<keyword evidence="1" id="KW-1133">Transmembrane helix</keyword>
<keyword evidence="3" id="KW-0255">Endonuclease</keyword>
<accession>A0A3N6MHB5</accession>
<dbReference type="InterPro" id="IPR011335">
    <property type="entry name" value="Restrct_endonuc-II-like"/>
</dbReference>
<dbReference type="PANTHER" id="PTHR30015">
    <property type="entry name" value="MRR RESTRICTION SYSTEM PROTEIN"/>
    <property type="match status" value="1"/>
</dbReference>
<evidence type="ECO:0000259" key="2">
    <source>
        <dbReference type="Pfam" id="PF04471"/>
    </source>
</evidence>
<feature type="domain" description="Restriction endonuclease type IV Mrr" evidence="2">
    <location>
        <begin position="14"/>
        <end position="125"/>
    </location>
</feature>
<evidence type="ECO:0000313" key="3">
    <source>
        <dbReference type="EMBL" id="RQH03429.1"/>
    </source>
</evidence>
<dbReference type="AlphaFoldDB" id="A0A3N6MHB5"/>
<evidence type="ECO:0000313" key="4">
    <source>
        <dbReference type="Proteomes" id="UP000281431"/>
    </source>
</evidence>
<dbReference type="SUPFAM" id="SSF52980">
    <property type="entry name" value="Restriction endonuclease-like"/>
    <property type="match status" value="1"/>
</dbReference>
<sequence length="253" mass="28386">MSKGFRKEKYLSHLRKIDPYEFQEFVAELWELQDYETTIIRDEGIHIIAERDEGVMKQGVAIQTRRLSEGYKVDSADIAQFIDARLHDAVESVVVVTTTDFTEEAVERANREGMKLVNGEKLEELVIELDASDLVYKYEGEKETKPAPAISDLPATDTLKQVMAATGAWMVTFVTALVLPFVLPDLASILFIIGFGAGLLAWFAIPVTLNRDARNLNAQKAGYRPSPTLWAMLGLIGAGVTSVYYLYRRFTRA</sequence>
<dbReference type="GO" id="GO:0015666">
    <property type="term" value="F:restriction endodeoxyribonuclease activity"/>
    <property type="evidence" value="ECO:0007669"/>
    <property type="project" value="TreeGrafter"/>
</dbReference>
<keyword evidence="3" id="KW-0540">Nuclease</keyword>
<keyword evidence="1" id="KW-0472">Membrane</keyword>
<dbReference type="GO" id="GO:0009307">
    <property type="term" value="P:DNA restriction-modification system"/>
    <property type="evidence" value="ECO:0007669"/>
    <property type="project" value="InterPro"/>
</dbReference>
<dbReference type="GO" id="GO:0003677">
    <property type="term" value="F:DNA binding"/>
    <property type="evidence" value="ECO:0007669"/>
    <property type="project" value="InterPro"/>
</dbReference>
<dbReference type="InterPro" id="IPR011856">
    <property type="entry name" value="tRNA_endonuc-like_dom_sf"/>
</dbReference>
<feature type="transmembrane region" description="Helical" evidence="1">
    <location>
        <begin position="229"/>
        <end position="247"/>
    </location>
</feature>
<dbReference type="Pfam" id="PF04471">
    <property type="entry name" value="Mrr_cat"/>
    <property type="match status" value="1"/>
</dbReference>
<evidence type="ECO:0000256" key="1">
    <source>
        <dbReference type="SAM" id="Phobius"/>
    </source>
</evidence>
<protein>
    <submittedName>
        <fullName evidence="3">Restriction endonuclease</fullName>
    </submittedName>
</protein>
<dbReference type="EMBL" id="REFZ01000001">
    <property type="protein sequence ID" value="RQH03429.1"/>
    <property type="molecule type" value="Genomic_DNA"/>
</dbReference>
<feature type="transmembrane region" description="Helical" evidence="1">
    <location>
        <begin position="162"/>
        <end position="183"/>
    </location>
</feature>
<dbReference type="PANTHER" id="PTHR30015:SF7">
    <property type="entry name" value="TYPE IV METHYL-DIRECTED RESTRICTION ENZYME ECOKMRR"/>
    <property type="match status" value="1"/>
</dbReference>
<dbReference type="InterPro" id="IPR007560">
    <property type="entry name" value="Restrct_endonuc_IV_Mrr"/>
</dbReference>
<keyword evidence="1" id="KW-0812">Transmembrane</keyword>
<dbReference type="Gene3D" id="3.40.1350.10">
    <property type="match status" value="1"/>
</dbReference>
<proteinExistence type="predicted"/>
<comment type="caution">
    <text evidence="3">The sequence shown here is derived from an EMBL/GenBank/DDBJ whole genome shotgun (WGS) entry which is preliminary data.</text>
</comment>
<feature type="transmembrane region" description="Helical" evidence="1">
    <location>
        <begin position="189"/>
        <end position="209"/>
    </location>
</feature>
<reference evidence="3 4" key="1">
    <citation type="submission" date="2018-10" db="EMBL/GenBank/DDBJ databases">
        <title>Natrarchaeobius chitinivorans gen. nov., sp. nov., and Natrarchaeobius haloalkaliphilus sp. nov., alkaliphilic, chitin-utilizing haloarchaea from hypersaline alkaline lakes.</title>
        <authorList>
            <person name="Sorokin D.Y."/>
            <person name="Elcheninov A.G."/>
            <person name="Kostrikina N.A."/>
            <person name="Bale N.J."/>
            <person name="Sinninghe Damste J.S."/>
            <person name="Khijniak T.V."/>
            <person name="Kublanov I.V."/>
            <person name="Toshchakov S.V."/>
        </authorList>
    </citation>
    <scope>NUCLEOTIDE SEQUENCE [LARGE SCALE GENOMIC DNA]</scope>
    <source>
        <strain evidence="3 4">AArcht7</strain>
    </source>
</reference>
<gene>
    <name evidence="3" type="ORF">EA472_02390</name>
</gene>
<keyword evidence="4" id="KW-1185">Reference proteome</keyword>